<accession>A0ABV9E789</accession>
<keyword evidence="2" id="KW-1185">Reference proteome</keyword>
<reference evidence="2" key="1">
    <citation type="journal article" date="2019" name="Int. J. Syst. Evol. Microbiol.">
        <title>The Global Catalogue of Microorganisms (GCM) 10K type strain sequencing project: providing services to taxonomists for standard genome sequencing and annotation.</title>
        <authorList>
            <consortium name="The Broad Institute Genomics Platform"/>
            <consortium name="The Broad Institute Genome Sequencing Center for Infectious Disease"/>
            <person name="Wu L."/>
            <person name="Ma J."/>
        </authorList>
    </citation>
    <scope>NUCLEOTIDE SEQUENCE [LARGE SCALE GENOMIC DNA]</scope>
    <source>
        <strain evidence="2">CCUG 49560</strain>
    </source>
</reference>
<name>A0ABV9E789_9ACTN</name>
<comment type="caution">
    <text evidence="1">The sequence shown here is derived from an EMBL/GenBank/DDBJ whole genome shotgun (WGS) entry which is preliminary data.</text>
</comment>
<evidence type="ECO:0000313" key="2">
    <source>
        <dbReference type="Proteomes" id="UP001595891"/>
    </source>
</evidence>
<evidence type="ECO:0000313" key="1">
    <source>
        <dbReference type="EMBL" id="MFC4585252.1"/>
    </source>
</evidence>
<dbReference type="RefSeq" id="WP_262846623.1">
    <property type="nucleotide sequence ID" value="NZ_JANZYP010000049.1"/>
</dbReference>
<protein>
    <recommendedName>
        <fullName evidence="3">ACT domain-containing protein</fullName>
    </recommendedName>
</protein>
<dbReference type="Proteomes" id="UP001595891">
    <property type="component" value="Unassembled WGS sequence"/>
</dbReference>
<proteinExistence type="predicted"/>
<evidence type="ECO:0008006" key="3">
    <source>
        <dbReference type="Google" id="ProtNLM"/>
    </source>
</evidence>
<sequence length="190" mass="20978">MRADQEAARAAVLRLKDLGKGFQGLPYMTNPRAGQDEQALSTCLGGPPPRQHETARAFSSQFVRDDGRRVQASVTFADTAERAAADLRDLRGAKAISCLKDLMIKQLRRLSYELHGIDVVPISPITDLPDVVAYRFTVVIDVNDQDITQIIDLISAIRGRAEVQATFQDVNEPVESSLESRAMLAMLNRL</sequence>
<dbReference type="EMBL" id="JBHSFN010000002">
    <property type="protein sequence ID" value="MFC4585252.1"/>
    <property type="molecule type" value="Genomic_DNA"/>
</dbReference>
<organism evidence="1 2">
    <name type="scientific">Sphaerisporangium corydalis</name>
    <dbReference type="NCBI Taxonomy" id="1441875"/>
    <lineage>
        <taxon>Bacteria</taxon>
        <taxon>Bacillati</taxon>
        <taxon>Actinomycetota</taxon>
        <taxon>Actinomycetes</taxon>
        <taxon>Streptosporangiales</taxon>
        <taxon>Streptosporangiaceae</taxon>
        <taxon>Sphaerisporangium</taxon>
    </lineage>
</organism>
<gene>
    <name evidence="1" type="ORF">ACFO8L_04170</name>
</gene>